<comment type="caution">
    <text evidence="4">The sequence shown here is derived from an EMBL/GenBank/DDBJ whole genome shotgun (WGS) entry which is preliminary data.</text>
</comment>
<evidence type="ECO:0000256" key="1">
    <source>
        <dbReference type="ARBA" id="ARBA00004141"/>
    </source>
</evidence>
<organism evidence="4 5">
    <name type="scientific">Diaporthe ampelina</name>
    <dbReference type="NCBI Taxonomy" id="1214573"/>
    <lineage>
        <taxon>Eukaryota</taxon>
        <taxon>Fungi</taxon>
        <taxon>Dikarya</taxon>
        <taxon>Ascomycota</taxon>
        <taxon>Pezizomycotina</taxon>
        <taxon>Sordariomycetes</taxon>
        <taxon>Sordariomycetidae</taxon>
        <taxon>Diaporthales</taxon>
        <taxon>Diaporthaceae</taxon>
        <taxon>Diaporthe</taxon>
    </lineage>
</organism>
<reference evidence="4 5" key="1">
    <citation type="submission" date="2015-05" db="EMBL/GenBank/DDBJ databases">
        <title>Distinctive expansion of gene families associated with plant cell wall degradation and secondary metabolism in the genomes of grapevine trunk pathogens.</title>
        <authorList>
            <person name="Lawrence D.P."/>
            <person name="Travadon R."/>
            <person name="Rolshausen P.E."/>
            <person name="Baumgartner K."/>
        </authorList>
    </citation>
    <scope>NUCLEOTIDE SEQUENCE [LARGE SCALE GENOMIC DNA]</scope>
    <source>
        <strain evidence="4">DA912</strain>
    </source>
</reference>
<proteinExistence type="predicted"/>
<dbReference type="AlphaFoldDB" id="A0A0G2FJR3"/>
<feature type="transmembrane region" description="Helical" evidence="3">
    <location>
        <begin position="250"/>
        <end position="271"/>
    </location>
</feature>
<feature type="region of interest" description="Disordered" evidence="2">
    <location>
        <begin position="1"/>
        <end position="55"/>
    </location>
</feature>
<feature type="transmembrane region" description="Helical" evidence="3">
    <location>
        <begin position="187"/>
        <end position="207"/>
    </location>
</feature>
<feature type="transmembrane region" description="Helical" evidence="3">
    <location>
        <begin position="481"/>
        <end position="501"/>
    </location>
</feature>
<evidence type="ECO:0000313" key="4">
    <source>
        <dbReference type="EMBL" id="KKY34627.1"/>
    </source>
</evidence>
<evidence type="ECO:0000256" key="3">
    <source>
        <dbReference type="SAM" id="Phobius"/>
    </source>
</evidence>
<name>A0A0G2FJR3_9PEZI</name>
<evidence type="ECO:0000313" key="5">
    <source>
        <dbReference type="Proteomes" id="UP000034680"/>
    </source>
</evidence>
<accession>A0A0G2FJR3</accession>
<dbReference type="SUPFAM" id="SSF103473">
    <property type="entry name" value="MFS general substrate transporter"/>
    <property type="match status" value="1"/>
</dbReference>
<feature type="transmembrane region" description="Helical" evidence="3">
    <location>
        <begin position="407"/>
        <end position="426"/>
    </location>
</feature>
<keyword evidence="3" id="KW-1133">Transmembrane helix</keyword>
<feature type="transmembrane region" description="Helical" evidence="3">
    <location>
        <begin position="446"/>
        <end position="469"/>
    </location>
</feature>
<protein>
    <submittedName>
        <fullName evidence="4">Putative mfs transporter</fullName>
    </submittedName>
</protein>
<feature type="transmembrane region" description="Helical" evidence="3">
    <location>
        <begin position="160"/>
        <end position="180"/>
    </location>
</feature>
<dbReference type="InterPro" id="IPR011701">
    <property type="entry name" value="MFS"/>
</dbReference>
<dbReference type="EMBL" id="LCUC01000195">
    <property type="protein sequence ID" value="KKY34627.1"/>
    <property type="molecule type" value="Genomic_DNA"/>
</dbReference>
<feature type="transmembrane region" description="Helical" evidence="3">
    <location>
        <begin position="556"/>
        <end position="575"/>
    </location>
</feature>
<feature type="transmembrane region" description="Helical" evidence="3">
    <location>
        <begin position="283"/>
        <end position="304"/>
    </location>
</feature>
<dbReference type="GO" id="GO:0000329">
    <property type="term" value="C:fungal-type vacuole membrane"/>
    <property type="evidence" value="ECO:0007669"/>
    <property type="project" value="TreeGrafter"/>
</dbReference>
<keyword evidence="5" id="KW-1185">Reference proteome</keyword>
<dbReference type="STRING" id="1214573.A0A0G2FJR3"/>
<dbReference type="PANTHER" id="PTHR20772">
    <property type="entry name" value="PROTEIN FMP42"/>
    <property type="match status" value="1"/>
</dbReference>
<dbReference type="Gene3D" id="1.20.1250.20">
    <property type="entry name" value="MFS general substrate transporter like domains"/>
    <property type="match status" value="1"/>
</dbReference>
<gene>
    <name evidence="4" type="ORF">UCDDA912_g05400</name>
</gene>
<dbReference type="OrthoDB" id="330047at2759"/>
<keyword evidence="3" id="KW-0812">Transmembrane</keyword>
<dbReference type="GO" id="GO:0022857">
    <property type="term" value="F:transmembrane transporter activity"/>
    <property type="evidence" value="ECO:0007669"/>
    <property type="project" value="InterPro"/>
</dbReference>
<dbReference type="InterPro" id="IPR052599">
    <property type="entry name" value="SLC43A_AATransporter"/>
</dbReference>
<evidence type="ECO:0000256" key="2">
    <source>
        <dbReference type="SAM" id="MobiDB-lite"/>
    </source>
</evidence>
<dbReference type="Proteomes" id="UP000034680">
    <property type="component" value="Unassembled WGS sequence"/>
</dbReference>
<feature type="transmembrane region" description="Helical" evidence="3">
    <location>
        <begin position="101"/>
        <end position="121"/>
    </location>
</feature>
<keyword evidence="3" id="KW-0472">Membrane</keyword>
<reference evidence="4 5" key="2">
    <citation type="submission" date="2015-05" db="EMBL/GenBank/DDBJ databases">
        <authorList>
            <person name="Morales-Cruz A."/>
            <person name="Amrine K.C."/>
            <person name="Cantu D."/>
        </authorList>
    </citation>
    <scope>NUCLEOTIDE SEQUENCE [LARGE SCALE GENOMIC DNA]</scope>
    <source>
        <strain evidence="4">DA912</strain>
    </source>
</reference>
<dbReference type="InterPro" id="IPR036259">
    <property type="entry name" value="MFS_trans_sf"/>
</dbReference>
<sequence>MSLAQRRTASEGIDPVPEYDFHESRNGHVSGDNTNDDDERRGSGSTQDTAIPITKNDEMWQTLSYDPFAQKPLQHYESFPPEITENKAAYEVSTTKRAAQVALAVLCCILASGIACGFAALKPILIAEGVYRSLCPADWSPSDGDEGQLPCPEQDMRLNLMFILASITLNISNMLGGWVLDNYGRRMCYVLAAVILFLGSGCMALAFQLGEALGHFDGYIVGNLLLGLGGTFLFVSSYQLSHAFPRHSGLIVALVTGAFDASAAVYLFYRLAYEATGHAFKPAYFFAAFAVLVPLLILVGEFTIMPGTSYVTRGGYQAAIDRAQDETRDFHDSDDEVYADRPRELRRARDRRAARREAQLEAIEAVAGNEEERAADRAAARGRQEASGVQGAEVRDLPFARQVLTPWFWLVLLLTVLQMMRMNYFIATVRAQYRYMLGREDLAGRVNSVFDVALPVAGVITTPFIGILLNEVPVWGTQSVLTVLIVVLGMLNVIPALWAGYATVVADYATKVFGFATFGRIYGSITAISGVGQFIQPALDMLVHGPLHDNPVPINLVFGMAGSVISAALTVFVYIKTRETGSGLFGGMKNLRYGEDLADEERRALLYDSGRVEAHGGALRDERH</sequence>
<dbReference type="Pfam" id="PF07690">
    <property type="entry name" value="MFS_1"/>
    <property type="match status" value="1"/>
</dbReference>
<dbReference type="PANTHER" id="PTHR20772:SF4">
    <property type="entry name" value="HYPOTHETICAL AMINO ACID TRANSPORTER (EUROFUNG)"/>
    <property type="match status" value="1"/>
</dbReference>
<comment type="subcellular location">
    <subcellularLocation>
        <location evidence="1">Membrane</location>
        <topology evidence="1">Multi-pass membrane protein</topology>
    </subcellularLocation>
</comment>